<evidence type="ECO:0000259" key="5">
    <source>
        <dbReference type="Pfam" id="PF00155"/>
    </source>
</evidence>
<dbReference type="InterPro" id="IPR015422">
    <property type="entry name" value="PyrdxlP-dep_Trfase_small"/>
</dbReference>
<dbReference type="Proteomes" id="UP001305414">
    <property type="component" value="Unassembled WGS sequence"/>
</dbReference>
<dbReference type="AlphaFoldDB" id="A0AAN7UWB3"/>
<dbReference type="InterPro" id="IPR015424">
    <property type="entry name" value="PyrdxlP-dep_Trfase"/>
</dbReference>
<evidence type="ECO:0000256" key="4">
    <source>
        <dbReference type="ARBA" id="ARBA00022898"/>
    </source>
</evidence>
<comment type="caution">
    <text evidence="6">The sequence shown here is derived from an EMBL/GenBank/DDBJ whole genome shotgun (WGS) entry which is preliminary data.</text>
</comment>
<accession>A0AAN7UWB3</accession>
<dbReference type="PANTHER" id="PTHR13693:SF77">
    <property type="entry name" value="8-AMINO-7-OXONONANOATE SYNTHASE"/>
    <property type="match status" value="1"/>
</dbReference>
<protein>
    <recommendedName>
        <fullName evidence="5">Aminotransferase class I/classII large domain-containing protein</fullName>
    </recommendedName>
</protein>
<dbReference type="Gene3D" id="3.40.640.10">
    <property type="entry name" value="Type I PLP-dependent aspartate aminotransferase-like (Major domain)"/>
    <property type="match status" value="1"/>
</dbReference>
<keyword evidence="3" id="KW-0808">Transferase</keyword>
<evidence type="ECO:0000313" key="6">
    <source>
        <dbReference type="EMBL" id="KAK5637392.1"/>
    </source>
</evidence>
<sequence>MRSHSRMGSLEAKLQEQLARRQSQGRLRQLDAPRSDIVDFSSNDYLSLSQDAYLRKVVIEHLTKFEEQQPPSASNRRALGSGGSRLLDGNSEFVEYLEKKISSFHSSQSALLFNSAYDANVGLMSCVPGDGDVIIYDNLIHASIHDGMKLSRASRKIPFAHNSILRSASKHGINKPDMRDSAMSDVESLEIVLKQLLEMDQHIKCGNSNVFICIEALYSMDGDIADVEYVSAIVKSMLPKGNGYIIIDEAHSVGVLGDGGRGLVCQLGLQDEIWVRVIGFGKAVGCAGGAILCSSIARLYLINYARTLIYTTAMSFPSLASINAAYDFLMTGEADKRRNQLKLLVGYCHQRLKGLDQRLQPTATTLRVLGGPSSSPIIPLFTSYPKSLSQHCQRSGFMVRPIVAPTVPSGQERIRICVHASNTIEQVDNLCSVIEAWLSRSITGKQIEEKEKSQTNGSIDSEFRDNLLENEKAKL</sequence>
<evidence type="ECO:0000313" key="7">
    <source>
        <dbReference type="Proteomes" id="UP001305414"/>
    </source>
</evidence>
<evidence type="ECO:0000256" key="3">
    <source>
        <dbReference type="ARBA" id="ARBA00022679"/>
    </source>
</evidence>
<dbReference type="GO" id="GO:0009102">
    <property type="term" value="P:biotin biosynthetic process"/>
    <property type="evidence" value="ECO:0007669"/>
    <property type="project" value="TreeGrafter"/>
</dbReference>
<evidence type="ECO:0000256" key="2">
    <source>
        <dbReference type="ARBA" id="ARBA00010008"/>
    </source>
</evidence>
<dbReference type="GO" id="GO:0030170">
    <property type="term" value="F:pyridoxal phosphate binding"/>
    <property type="evidence" value="ECO:0007669"/>
    <property type="project" value="InterPro"/>
</dbReference>
<gene>
    <name evidence="6" type="ORF">RRF57_013104</name>
</gene>
<dbReference type="PANTHER" id="PTHR13693">
    <property type="entry name" value="CLASS II AMINOTRANSFERASE/8-AMINO-7-OXONONANOATE SYNTHASE"/>
    <property type="match status" value="1"/>
</dbReference>
<organism evidence="6 7">
    <name type="scientific">Xylaria bambusicola</name>
    <dbReference type="NCBI Taxonomy" id="326684"/>
    <lineage>
        <taxon>Eukaryota</taxon>
        <taxon>Fungi</taxon>
        <taxon>Dikarya</taxon>
        <taxon>Ascomycota</taxon>
        <taxon>Pezizomycotina</taxon>
        <taxon>Sordariomycetes</taxon>
        <taxon>Xylariomycetidae</taxon>
        <taxon>Xylariales</taxon>
        <taxon>Xylariaceae</taxon>
        <taxon>Xylaria</taxon>
    </lineage>
</organism>
<dbReference type="GO" id="GO:0016740">
    <property type="term" value="F:transferase activity"/>
    <property type="evidence" value="ECO:0007669"/>
    <property type="project" value="UniProtKB-KW"/>
</dbReference>
<dbReference type="SUPFAM" id="SSF53383">
    <property type="entry name" value="PLP-dependent transferases"/>
    <property type="match status" value="1"/>
</dbReference>
<evidence type="ECO:0000256" key="1">
    <source>
        <dbReference type="ARBA" id="ARBA00001933"/>
    </source>
</evidence>
<dbReference type="InterPro" id="IPR015421">
    <property type="entry name" value="PyrdxlP-dep_Trfase_major"/>
</dbReference>
<name>A0AAN7UWB3_9PEZI</name>
<dbReference type="Pfam" id="PF00155">
    <property type="entry name" value="Aminotran_1_2"/>
    <property type="match status" value="1"/>
</dbReference>
<dbReference type="InterPro" id="IPR004839">
    <property type="entry name" value="Aminotransferase_I/II_large"/>
</dbReference>
<dbReference type="Gene3D" id="3.90.1150.10">
    <property type="entry name" value="Aspartate Aminotransferase, domain 1"/>
    <property type="match status" value="1"/>
</dbReference>
<keyword evidence="7" id="KW-1185">Reference proteome</keyword>
<dbReference type="InterPro" id="IPR050087">
    <property type="entry name" value="AON_synthase_class-II"/>
</dbReference>
<keyword evidence="4" id="KW-0663">Pyridoxal phosphate</keyword>
<proteinExistence type="inferred from homology"/>
<feature type="domain" description="Aminotransferase class I/classII large" evidence="5">
    <location>
        <begin position="36"/>
        <end position="434"/>
    </location>
</feature>
<comment type="similarity">
    <text evidence="2">Belongs to the class-II pyridoxal-phosphate-dependent aminotransferase family. BioF subfamily.</text>
</comment>
<reference evidence="6 7" key="1">
    <citation type="submission" date="2023-10" db="EMBL/GenBank/DDBJ databases">
        <title>Draft genome sequence of Xylaria bambusicola isolate GMP-LS, the root and basal stem rot pathogen of sugarcane in Indonesia.</title>
        <authorList>
            <person name="Selvaraj P."/>
            <person name="Muralishankar V."/>
            <person name="Muruganantham S."/>
            <person name="Sp S."/>
            <person name="Haryani S."/>
            <person name="Lau K.J.X."/>
            <person name="Naqvi N.I."/>
        </authorList>
    </citation>
    <scope>NUCLEOTIDE SEQUENCE [LARGE SCALE GENOMIC DNA]</scope>
    <source>
        <strain evidence="6">GMP-LS</strain>
    </source>
</reference>
<comment type="cofactor">
    <cofactor evidence="1">
        <name>pyridoxal 5'-phosphate</name>
        <dbReference type="ChEBI" id="CHEBI:597326"/>
    </cofactor>
</comment>
<dbReference type="EMBL" id="JAWHQM010000113">
    <property type="protein sequence ID" value="KAK5637392.1"/>
    <property type="molecule type" value="Genomic_DNA"/>
</dbReference>